<feature type="compositionally biased region" description="Polar residues" evidence="1">
    <location>
        <begin position="165"/>
        <end position="178"/>
    </location>
</feature>
<dbReference type="Gene3D" id="3.30.450.30">
    <property type="entry name" value="Dynein light chain 2a, cytoplasmic"/>
    <property type="match status" value="1"/>
</dbReference>
<feature type="region of interest" description="Disordered" evidence="1">
    <location>
        <begin position="148"/>
        <end position="249"/>
    </location>
</feature>
<feature type="compositionally biased region" description="Low complexity" evidence="1">
    <location>
        <begin position="83"/>
        <end position="98"/>
    </location>
</feature>
<feature type="compositionally biased region" description="Low complexity" evidence="1">
    <location>
        <begin position="236"/>
        <end position="249"/>
    </location>
</feature>
<evidence type="ECO:0000256" key="1">
    <source>
        <dbReference type="SAM" id="MobiDB-lite"/>
    </source>
</evidence>
<comment type="caution">
    <text evidence="2">The sequence shown here is derived from an EMBL/GenBank/DDBJ whole genome shotgun (WGS) entry which is preliminary data.</text>
</comment>
<reference evidence="2 3" key="1">
    <citation type="journal article" date="2024" name="Commun. Biol.">
        <title>Comparative genomic analysis of thermophilic fungi reveals convergent evolutionary adaptations and gene losses.</title>
        <authorList>
            <person name="Steindorff A.S."/>
            <person name="Aguilar-Pontes M.V."/>
            <person name="Robinson A.J."/>
            <person name="Andreopoulos B."/>
            <person name="LaButti K."/>
            <person name="Kuo A."/>
            <person name="Mondo S."/>
            <person name="Riley R."/>
            <person name="Otillar R."/>
            <person name="Haridas S."/>
            <person name="Lipzen A."/>
            <person name="Grimwood J."/>
            <person name="Schmutz J."/>
            <person name="Clum A."/>
            <person name="Reid I.D."/>
            <person name="Moisan M.C."/>
            <person name="Butler G."/>
            <person name="Nguyen T.T.M."/>
            <person name="Dewar K."/>
            <person name="Conant G."/>
            <person name="Drula E."/>
            <person name="Henrissat B."/>
            <person name="Hansel C."/>
            <person name="Singer S."/>
            <person name="Hutchinson M.I."/>
            <person name="de Vries R.P."/>
            <person name="Natvig D.O."/>
            <person name="Powell A.J."/>
            <person name="Tsang A."/>
            <person name="Grigoriev I.V."/>
        </authorList>
    </citation>
    <scope>NUCLEOTIDE SEQUENCE [LARGE SCALE GENOMIC DNA]</scope>
    <source>
        <strain evidence="2 3">CBS 494.80</strain>
    </source>
</reference>
<dbReference type="EMBL" id="JAZHXI010000001">
    <property type="protein sequence ID" value="KAL2076200.1"/>
    <property type="molecule type" value="Genomic_DNA"/>
</dbReference>
<dbReference type="Proteomes" id="UP001595075">
    <property type="component" value="Unassembled WGS sequence"/>
</dbReference>
<keyword evidence="3" id="KW-1185">Reference proteome</keyword>
<evidence type="ECO:0008006" key="4">
    <source>
        <dbReference type="Google" id="ProtNLM"/>
    </source>
</evidence>
<organism evidence="2 3">
    <name type="scientific">Oculimacula yallundae</name>
    <dbReference type="NCBI Taxonomy" id="86028"/>
    <lineage>
        <taxon>Eukaryota</taxon>
        <taxon>Fungi</taxon>
        <taxon>Dikarya</taxon>
        <taxon>Ascomycota</taxon>
        <taxon>Pezizomycotina</taxon>
        <taxon>Leotiomycetes</taxon>
        <taxon>Helotiales</taxon>
        <taxon>Ploettnerulaceae</taxon>
        <taxon>Oculimacula</taxon>
    </lineage>
</organism>
<protein>
    <recommendedName>
        <fullName evidence="4">Roadblock/LAMTOR2 domain-containing protein</fullName>
    </recommendedName>
</protein>
<evidence type="ECO:0000313" key="2">
    <source>
        <dbReference type="EMBL" id="KAL2076200.1"/>
    </source>
</evidence>
<feature type="compositionally biased region" description="Low complexity" evidence="1">
    <location>
        <begin position="148"/>
        <end position="160"/>
    </location>
</feature>
<name>A0ABR4D264_9HELO</name>
<evidence type="ECO:0000313" key="3">
    <source>
        <dbReference type="Proteomes" id="UP001595075"/>
    </source>
</evidence>
<sequence length="280" mass="29331">MPYILEPPPPPSPLLDAMSQTMLLTKRLTTFLSQNTTPQLPTLLLLSPTGKLLSSSSPLPASTLRTQATLACSLWTLYQPTTSPSSSSQAQLQNQSHSRGSDATLSSTSTVTDHDHSTIAIQLTSGIMVIRALTCGLLFVAIGPSNPSSTNTATAAVTSSPQPPTSNQQTIQPQAHTNSSSRHTSPPSSPSPPVAHGDAHDGNTQSQNQSQTQSQNHSHRELGHHLAVTSAAASEAGSIRSTGTGTRGGSIASIKRQAVEVGKWLDTHLEGFQLCPPEGR</sequence>
<proteinExistence type="predicted"/>
<gene>
    <name evidence="2" type="ORF">VTL71DRAFT_1143</name>
</gene>
<feature type="region of interest" description="Disordered" evidence="1">
    <location>
        <begin position="83"/>
        <end position="114"/>
    </location>
</feature>
<accession>A0ABR4D264</accession>
<feature type="compositionally biased region" description="Low complexity" evidence="1">
    <location>
        <begin position="203"/>
        <end position="216"/>
    </location>
</feature>